<proteinExistence type="inferred from homology"/>
<evidence type="ECO:0000256" key="3">
    <source>
        <dbReference type="ARBA" id="ARBA00022552"/>
    </source>
</evidence>
<keyword evidence="1 5" id="KW-0963">Cytoplasm</keyword>
<dbReference type="Pfam" id="PF24986">
    <property type="entry name" value="PRC_RimM"/>
    <property type="match status" value="1"/>
</dbReference>
<dbReference type="InterPro" id="IPR011961">
    <property type="entry name" value="RimM"/>
</dbReference>
<comment type="function">
    <text evidence="5">An accessory protein needed during the final step in the assembly of 30S ribosomal subunit, possibly for assembly of the head region. Essential for efficient processing of 16S rRNA. May be needed both before and after RbfA during the maturation of 16S rRNA. It has affinity for free ribosomal 30S subunits but not for 70S ribosomes.</text>
</comment>
<dbReference type="HOGENOM" id="CLU_077636_3_2_0"/>
<dbReference type="InterPro" id="IPR056792">
    <property type="entry name" value="PRC_RimM"/>
</dbReference>
<dbReference type="Gene3D" id="2.30.30.240">
    <property type="entry name" value="PRC-barrel domain"/>
    <property type="match status" value="1"/>
</dbReference>
<dbReference type="InterPro" id="IPR009000">
    <property type="entry name" value="Transl_B-barrel_sf"/>
</dbReference>
<reference evidence="9" key="1">
    <citation type="submission" date="2011-10" db="EMBL/GenBank/DDBJ databases">
        <title>The complete genome of chromosome of Thermovirga lienii DSM 17291.</title>
        <authorList>
            <consortium name="US DOE Joint Genome Institute (JGI-PGF)"/>
            <person name="Lucas S."/>
            <person name="Copeland A."/>
            <person name="Lapidus A."/>
            <person name="Glavina del Rio T."/>
            <person name="Dalin E."/>
            <person name="Tice H."/>
            <person name="Bruce D."/>
            <person name="Goodwin L."/>
            <person name="Pitluck S."/>
            <person name="Peters L."/>
            <person name="Mikhailova N."/>
            <person name="Saunders E."/>
            <person name="Kyrpides N."/>
            <person name="Mavromatis K."/>
            <person name="Ivanova N."/>
            <person name="Last F.I."/>
            <person name="Brettin T."/>
            <person name="Detter J.C."/>
            <person name="Han C."/>
            <person name="Larimer F."/>
            <person name="Land M."/>
            <person name="Hauser L."/>
            <person name="Markowitz V."/>
            <person name="Cheng J.-F."/>
            <person name="Hugenholtz P."/>
            <person name="Woyke T."/>
            <person name="Wu D."/>
            <person name="Spring S."/>
            <person name="Schroeder M."/>
            <person name="Brambilla E.-M."/>
            <person name="Klenk H.-P."/>
            <person name="Eisen J.A."/>
        </authorList>
    </citation>
    <scope>NUCLEOTIDE SEQUENCE [LARGE SCALE GENOMIC DNA]</scope>
    <source>
        <strain evidence="9">ATCC BAA-1197 / DSM 17291 / Cas60314</strain>
    </source>
</reference>
<dbReference type="Proteomes" id="UP000005868">
    <property type="component" value="Chromosome"/>
</dbReference>
<dbReference type="GO" id="GO:0006364">
    <property type="term" value="P:rRNA processing"/>
    <property type="evidence" value="ECO:0007669"/>
    <property type="project" value="UniProtKB-UniRule"/>
</dbReference>
<dbReference type="InterPro" id="IPR036976">
    <property type="entry name" value="RimM_N_sf"/>
</dbReference>
<evidence type="ECO:0000313" key="9">
    <source>
        <dbReference type="Proteomes" id="UP000005868"/>
    </source>
</evidence>
<dbReference type="PANTHER" id="PTHR33692:SF1">
    <property type="entry name" value="RIBOSOME MATURATION FACTOR RIMM"/>
    <property type="match status" value="1"/>
</dbReference>
<dbReference type="NCBIfam" id="TIGR02273">
    <property type="entry name" value="16S_RimM"/>
    <property type="match status" value="1"/>
</dbReference>
<gene>
    <name evidence="5" type="primary">rimM</name>
    <name evidence="8" type="ordered locus">Tlie_1422</name>
</gene>
<evidence type="ECO:0000256" key="1">
    <source>
        <dbReference type="ARBA" id="ARBA00022490"/>
    </source>
</evidence>
<sequence length="186" mass="20765">MIFWKNEVLGVKDLGLTAIGKIVGAHGVKGEFKILPLTDFPERFKAMEELRLYGALGSHKTTLRLLSVRFQVDKGLVLAKAENVNTREEAEALRGLIIKIRKEERVSLPEGHYWIDDLIGLTVRDCETLEELGHVKDVLVTGGVDVFLIETPSGEEKMIPAAKEMVGSIDLEKKQMLVSLLEGLWD</sequence>
<dbReference type="eggNOG" id="COG0806">
    <property type="taxonomic scope" value="Bacteria"/>
</dbReference>
<dbReference type="PANTHER" id="PTHR33692">
    <property type="entry name" value="RIBOSOME MATURATION FACTOR RIMM"/>
    <property type="match status" value="1"/>
</dbReference>
<dbReference type="EMBL" id="CP003096">
    <property type="protein sequence ID" value="AER67148.1"/>
    <property type="molecule type" value="Genomic_DNA"/>
</dbReference>
<evidence type="ECO:0000256" key="4">
    <source>
        <dbReference type="ARBA" id="ARBA00023186"/>
    </source>
</evidence>
<comment type="domain">
    <text evidence="5">The PRC barrel domain binds ribosomal protein uS19.</text>
</comment>
<evidence type="ECO:0000256" key="5">
    <source>
        <dbReference type="HAMAP-Rule" id="MF_00014"/>
    </source>
</evidence>
<protein>
    <recommendedName>
        <fullName evidence="5">Ribosome maturation factor RimM</fullName>
    </recommendedName>
</protein>
<dbReference type="Pfam" id="PF01782">
    <property type="entry name" value="RimM"/>
    <property type="match status" value="1"/>
</dbReference>
<dbReference type="Gene3D" id="2.40.30.60">
    <property type="entry name" value="RimM"/>
    <property type="match status" value="1"/>
</dbReference>
<dbReference type="InterPro" id="IPR011033">
    <property type="entry name" value="PRC_barrel-like_sf"/>
</dbReference>
<dbReference type="HAMAP" id="MF_00014">
    <property type="entry name" value="Ribosome_mat_RimM"/>
    <property type="match status" value="1"/>
</dbReference>
<evidence type="ECO:0000259" key="6">
    <source>
        <dbReference type="Pfam" id="PF01782"/>
    </source>
</evidence>
<comment type="similarity">
    <text evidence="5">Belongs to the RimM family.</text>
</comment>
<keyword evidence="2 5" id="KW-0690">Ribosome biogenesis</keyword>
<feature type="domain" description="Ribosome maturation factor RimM PRC barrel" evidence="7">
    <location>
        <begin position="116"/>
        <end position="184"/>
    </location>
</feature>
<reference evidence="8 9" key="2">
    <citation type="journal article" date="2012" name="Stand. Genomic Sci.">
        <title>Genome sequence of the moderately thermophilic, amino-acid-degrading and sulfur-reducing bacterium Thermovirga lienii type strain (Cas60314(T)).</title>
        <authorList>
            <person name="Goker M."/>
            <person name="Saunders E."/>
            <person name="Lapidus A."/>
            <person name="Nolan M."/>
            <person name="Lucas S."/>
            <person name="Hammon N."/>
            <person name="Deshpande S."/>
            <person name="Cheng J.F."/>
            <person name="Han C."/>
            <person name="Tapia R."/>
            <person name="Goodwin L.A."/>
            <person name="Pitluck S."/>
            <person name="Liolios K."/>
            <person name="Mavromatis K."/>
            <person name="Pagani I."/>
            <person name="Ivanova N."/>
            <person name="Mikhailova N."/>
            <person name="Pati A."/>
            <person name="Chen A."/>
            <person name="Palaniappan K."/>
            <person name="Land M."/>
            <person name="Chang Y.J."/>
            <person name="Jeffries C.D."/>
            <person name="Brambilla E.M."/>
            <person name="Rohde M."/>
            <person name="Spring S."/>
            <person name="Detter J.C."/>
            <person name="Woyke T."/>
            <person name="Bristow J."/>
            <person name="Eisen J.A."/>
            <person name="Markowitz V."/>
            <person name="Hugenholtz P."/>
            <person name="Kyrpides N.C."/>
            <person name="Klenk H.P."/>
        </authorList>
    </citation>
    <scope>NUCLEOTIDE SEQUENCE [LARGE SCALE GENOMIC DNA]</scope>
    <source>
        <strain evidence="9">ATCC BAA-1197 / DSM 17291 / Cas60314</strain>
    </source>
</reference>
<feature type="domain" description="RimM N-terminal" evidence="6">
    <location>
        <begin position="19"/>
        <end position="103"/>
    </location>
</feature>
<organism evidence="8 9">
    <name type="scientific">Thermovirga lienii (strain ATCC BAA-1197 / DSM 17291 / Cas60314)</name>
    <dbReference type="NCBI Taxonomy" id="580340"/>
    <lineage>
        <taxon>Bacteria</taxon>
        <taxon>Thermotogati</taxon>
        <taxon>Synergistota</taxon>
        <taxon>Synergistia</taxon>
        <taxon>Synergistales</taxon>
        <taxon>Thermovirgaceae</taxon>
        <taxon>Thermovirga</taxon>
    </lineage>
</organism>
<keyword evidence="3 5" id="KW-0698">rRNA processing</keyword>
<comment type="subcellular location">
    <subcellularLocation>
        <location evidence="5">Cytoplasm</location>
    </subcellularLocation>
</comment>
<dbReference type="InterPro" id="IPR002676">
    <property type="entry name" value="RimM_N"/>
</dbReference>
<dbReference type="SUPFAM" id="SSF50346">
    <property type="entry name" value="PRC-barrel domain"/>
    <property type="match status" value="1"/>
</dbReference>
<evidence type="ECO:0000259" key="7">
    <source>
        <dbReference type="Pfam" id="PF24986"/>
    </source>
</evidence>
<dbReference type="AlphaFoldDB" id="G7V6V9"/>
<dbReference type="GO" id="GO:0005737">
    <property type="term" value="C:cytoplasm"/>
    <property type="evidence" value="ECO:0007669"/>
    <property type="project" value="UniProtKB-SubCell"/>
</dbReference>
<dbReference type="GO" id="GO:0043022">
    <property type="term" value="F:ribosome binding"/>
    <property type="evidence" value="ECO:0007669"/>
    <property type="project" value="InterPro"/>
</dbReference>
<dbReference type="SUPFAM" id="SSF50447">
    <property type="entry name" value="Translation proteins"/>
    <property type="match status" value="1"/>
</dbReference>
<name>G7V6V9_THELD</name>
<comment type="subunit">
    <text evidence="5">Binds ribosomal protein uS19.</text>
</comment>
<accession>G7V6V9</accession>
<dbReference type="KEGG" id="tli:Tlie_1422"/>
<dbReference type="GO" id="GO:0042274">
    <property type="term" value="P:ribosomal small subunit biogenesis"/>
    <property type="evidence" value="ECO:0007669"/>
    <property type="project" value="UniProtKB-UniRule"/>
</dbReference>
<keyword evidence="9" id="KW-1185">Reference proteome</keyword>
<dbReference type="STRING" id="580340.Tlie_1422"/>
<evidence type="ECO:0000313" key="8">
    <source>
        <dbReference type="EMBL" id="AER67148.1"/>
    </source>
</evidence>
<dbReference type="GO" id="GO:0005840">
    <property type="term" value="C:ribosome"/>
    <property type="evidence" value="ECO:0007669"/>
    <property type="project" value="InterPro"/>
</dbReference>
<keyword evidence="4 5" id="KW-0143">Chaperone</keyword>
<evidence type="ECO:0000256" key="2">
    <source>
        <dbReference type="ARBA" id="ARBA00022517"/>
    </source>
</evidence>